<dbReference type="EMBL" id="CAFBQW010000090">
    <property type="protein sequence ID" value="CAB5066322.1"/>
    <property type="molecule type" value="Genomic_DNA"/>
</dbReference>
<name>A0A6J7UM13_9ZZZZ</name>
<protein>
    <submittedName>
        <fullName evidence="1">Unannotated protein</fullName>
    </submittedName>
</protein>
<reference evidence="1" key="1">
    <citation type="submission" date="2020-05" db="EMBL/GenBank/DDBJ databases">
        <authorList>
            <person name="Chiriac C."/>
            <person name="Salcher M."/>
            <person name="Ghai R."/>
            <person name="Kavagutti S V."/>
        </authorList>
    </citation>
    <scope>NUCLEOTIDE SEQUENCE</scope>
</reference>
<dbReference type="AlphaFoldDB" id="A0A6J7UM13"/>
<proteinExistence type="predicted"/>
<sequence length="192" mass="20008">MTRSAVWRVLVKFAVTVLLAGMLTCTSLGVVRSQPSGTVSVTTQLMPDGIPEMVIDPELPTVATERAESKADPSQFTAKLKVPFPPAVVLLMVSDPVWRVLVNSAVSTVASTGLMETVGVEDQPGLLASVTVQLAPNGMFVGVLALPPLPPIVSSWGYPVTAGQATVNLKVGALTGSPVTARTTLTTLIDPY</sequence>
<gene>
    <name evidence="1" type="ORF">UFOPK4354_00935</name>
</gene>
<organism evidence="1">
    <name type="scientific">freshwater metagenome</name>
    <dbReference type="NCBI Taxonomy" id="449393"/>
    <lineage>
        <taxon>unclassified sequences</taxon>
        <taxon>metagenomes</taxon>
        <taxon>ecological metagenomes</taxon>
    </lineage>
</organism>
<evidence type="ECO:0000313" key="1">
    <source>
        <dbReference type="EMBL" id="CAB5066322.1"/>
    </source>
</evidence>
<accession>A0A6J7UM13</accession>